<dbReference type="GO" id="GO:0005643">
    <property type="term" value="C:nuclear pore"/>
    <property type="evidence" value="ECO:0007669"/>
    <property type="project" value="UniProtKB-ARBA"/>
</dbReference>
<protein>
    <recommendedName>
        <fullName evidence="9">Nucleoporin-domain-containing protein</fullName>
    </recommendedName>
</protein>
<evidence type="ECO:0000259" key="4">
    <source>
        <dbReference type="Pfam" id="PF11715"/>
    </source>
</evidence>
<keyword evidence="3" id="KW-0539">Nucleus</keyword>
<dbReference type="GO" id="GO:0017056">
    <property type="term" value="F:structural constituent of nuclear pore"/>
    <property type="evidence" value="ECO:0007669"/>
    <property type="project" value="TreeGrafter"/>
</dbReference>
<organism evidence="7 8">
    <name type="scientific">Wallemia mellicola</name>
    <dbReference type="NCBI Taxonomy" id="1708541"/>
    <lineage>
        <taxon>Eukaryota</taxon>
        <taxon>Fungi</taxon>
        <taxon>Dikarya</taxon>
        <taxon>Basidiomycota</taxon>
        <taxon>Wallemiomycotina</taxon>
        <taxon>Wallemiomycetes</taxon>
        <taxon>Wallemiales</taxon>
        <taxon>Wallemiaceae</taxon>
        <taxon>Wallemia</taxon>
    </lineage>
</organism>
<dbReference type="PANTHER" id="PTHR21286:SF0">
    <property type="entry name" value="NUCLEAR PORE COMPLEX PROTEIN NUP160"/>
    <property type="match status" value="1"/>
</dbReference>
<evidence type="ECO:0000256" key="3">
    <source>
        <dbReference type="ARBA" id="ARBA00023242"/>
    </source>
</evidence>
<dbReference type="Proteomes" id="UP000310685">
    <property type="component" value="Unassembled WGS sequence"/>
</dbReference>
<dbReference type="Pfam" id="PF23347">
    <property type="entry name" value="TPR_Nup160_C"/>
    <property type="match status" value="1"/>
</dbReference>
<keyword evidence="2" id="KW-0813">Transport</keyword>
<dbReference type="EMBL" id="SPRC01000017">
    <property type="protein sequence ID" value="TIB80310.1"/>
    <property type="molecule type" value="Genomic_DNA"/>
</dbReference>
<comment type="caution">
    <text evidence="7">The sequence shown here is derived from an EMBL/GenBank/DDBJ whole genome shotgun (WGS) entry which is preliminary data.</text>
</comment>
<evidence type="ECO:0000256" key="2">
    <source>
        <dbReference type="ARBA" id="ARBA00022448"/>
    </source>
</evidence>
<sequence length="1449" mass="161448">MKTTLFISFSAPSPSTPTLIVAKREMLATSTANISSLSALPVEYALPLSTQTNDDIRTAEDEQSNFAVTIPHPVNKHHLLLARLSNNYNTLILSTIPPTAPALSINLHSAAIPSAGLFYDDEASSVHILLVTQSGALLRLAVPLFVLNSPSKENLPDGWATEYVLNCTDAENSQISTVEPVDICTILLGMVDGSLVLCEQPRGNRTLLGKGLVSYYETQWTESQMRHSSIFSSMKSLLPNPFSSHANSAIGPPTQLISLTAHITEKSAFAFTLSRDRKLRVWSLIHRSCIRTIALGDQYDFISGDPRKLLKTYSTDADDEDGIGYIAVHLPDYATPGFYIYSFEINRNAGLGELNMIAERSSEAGLELHDMHIINEGQPKLWALYERSGIPFIKHTILNELTTDIPTEVIPAPWQSVSQSPTIPLDPAAFSDYVLSAAAGTPIPDIFLDIIFTPGAFSPLTISHAISEYTSLMINEIAPENRPEKLLDQPVYDDLAQHAADVVGCHVELEYDVSSGAPRTEEYQQKIKFEWLRFASLVGEAHGRAQLPLHLAIHAQQPQQIIVVQSEAISAPVVEDQCQIIRRVTDPNVSSDVVKDFLELDLQKLCSDEIISQENRESVLRVFMLARSLTQLVSLDRLRSLEDDILHIATNVLDDSAEALLAKLWTNATKEAFIDPNTNALLQNAKDTISTSIDAFLVALESSLKILTDVGFSYPPNDLNSTKTILTDDLSKTLVASALMNQLKDRYVLSRDLMLLVLFAKSSNLLGKNADSVVNRALNVFHRGALLRWIALRGVSEEPEFDIEEGLADDGLTDQFGAMHVTNASSTERYPKLPASSLIHAILRTPSYAQLSSVTVFEDVQNAVTYLPTAPAITHAANHFLKYINLLIDERFVECRPDDSKFGQTLLDFGWYNLVTDYVKFWSGSAGMSYINAKAKVEDCEYEEAKSDFEIGASGILANDETLLAVLPKEVNSLAKYYEHVTIIFEASQADDYISHFAQYALDEVLQGDDEGVDSHALWNKLFRSQASVGKYEESYTTLMAIPYIDIQHECLRYLVSAMCETGDVARLVQFPFTSLQPELERTLSFKARNSDALDRPNYYQILYSYYIFRGNFRDAGAIMYQHGRRLAEIPCRPGEFGELATLQARAYLGAVNALSLVNPDNAWVVLPVTVDSAANVRKRRRLTTHIPESEFKNESKTLEIVRLEDIRHDYTLVLARLQLAQEFPELTHANLSMAPEDIVALFTQRGLFSVAISTARTLDVDMTGIFTNLANRCLQLSKLGEYADESDVGEWILLDEAASSWHGSVADRAWNYLRGSLDKHDKVERTQGKYRIAIVEHLFSVDRSFDGVPSWLLAMFASHLAPELIRIYYKFDLLSDALNASIRILEQANSRLKFSSKNDQYLPYTIIDQVIEAANERGDLNDKITYIKQLYEERSKSLNDKANLTNGI</sequence>
<proteinExistence type="predicted"/>
<feature type="domain" description="Nucleoporin Nup120/160 beta-propeller" evidence="4">
    <location>
        <begin position="101"/>
        <end position="571"/>
    </location>
</feature>
<dbReference type="Pfam" id="PF23354">
    <property type="entry name" value="TPR_NUP160_120_M"/>
    <property type="match status" value="1"/>
</dbReference>
<feature type="domain" description="NUP160 middle TPR" evidence="6">
    <location>
        <begin position="902"/>
        <end position="1157"/>
    </location>
</feature>
<feature type="domain" description="NUP160 C-terminal TPR" evidence="5">
    <location>
        <begin position="1204"/>
        <end position="1383"/>
    </location>
</feature>
<comment type="subcellular location">
    <subcellularLocation>
        <location evidence="1">Nucleus</location>
    </subcellularLocation>
</comment>
<reference evidence="7 8" key="1">
    <citation type="submission" date="2019-03" db="EMBL/GenBank/DDBJ databases">
        <title>Sequencing 25 genomes of Wallemia mellicola.</title>
        <authorList>
            <person name="Gostincar C."/>
        </authorList>
    </citation>
    <scope>NUCLEOTIDE SEQUENCE [LARGE SCALE GENOMIC DNA]</scope>
    <source>
        <strain evidence="7 8">EXF-6152</strain>
    </source>
</reference>
<evidence type="ECO:0000259" key="5">
    <source>
        <dbReference type="Pfam" id="PF23347"/>
    </source>
</evidence>
<dbReference type="PANTHER" id="PTHR21286">
    <property type="entry name" value="NUCLEAR PORE COMPLEX PROTEIN NUP160"/>
    <property type="match status" value="1"/>
</dbReference>
<dbReference type="InterPro" id="IPR056535">
    <property type="entry name" value="TPR_NUP160_M"/>
</dbReference>
<dbReference type="InterPro" id="IPR021717">
    <property type="entry name" value="Nucleoporin_Nup160"/>
</dbReference>
<dbReference type="Pfam" id="PF11715">
    <property type="entry name" value="Beta-prop_Nup120_160"/>
    <property type="match status" value="1"/>
</dbReference>
<evidence type="ECO:0000313" key="7">
    <source>
        <dbReference type="EMBL" id="TIB80310.1"/>
    </source>
</evidence>
<dbReference type="InterPro" id="IPR059141">
    <property type="entry name" value="Beta-prop_Nup120_160"/>
</dbReference>
<name>A0A4T0MBC7_9BASI</name>
<gene>
    <name evidence="7" type="ORF">E3Q22_02002</name>
</gene>
<dbReference type="InterPro" id="IPR056536">
    <property type="entry name" value="TPR_NUP160_C"/>
</dbReference>
<evidence type="ECO:0000313" key="8">
    <source>
        <dbReference type="Proteomes" id="UP000310685"/>
    </source>
</evidence>
<accession>A0A4T0MBC7</accession>
<evidence type="ECO:0000259" key="6">
    <source>
        <dbReference type="Pfam" id="PF23354"/>
    </source>
</evidence>
<evidence type="ECO:0008006" key="9">
    <source>
        <dbReference type="Google" id="ProtNLM"/>
    </source>
</evidence>
<evidence type="ECO:0000256" key="1">
    <source>
        <dbReference type="ARBA" id="ARBA00004123"/>
    </source>
</evidence>